<evidence type="ECO:0000256" key="3">
    <source>
        <dbReference type="ARBA" id="ARBA00023125"/>
    </source>
</evidence>
<comment type="similarity">
    <text evidence="1">Belongs to the LysR transcriptional regulatory family.</text>
</comment>
<dbReference type="InterPro" id="IPR000847">
    <property type="entry name" value="LysR_HTH_N"/>
</dbReference>
<keyword evidence="3" id="KW-0238">DNA-binding</keyword>
<reference evidence="6 7" key="2">
    <citation type="submission" date="2019-08" db="EMBL/GenBank/DDBJ databases">
        <title>Amycolatopsis acidicola sp. nov., isolated from peat swamp forest soil.</title>
        <authorList>
            <person name="Srisuk N."/>
        </authorList>
    </citation>
    <scope>NUCLEOTIDE SEQUENCE [LARGE SCALE GENOMIC DNA]</scope>
    <source>
        <strain evidence="6 7">TBRC 6029</strain>
    </source>
</reference>
<keyword evidence="7" id="KW-1185">Reference proteome</keyword>
<accession>A0A558A0C3</accession>
<dbReference type="Gene3D" id="1.10.10.10">
    <property type="entry name" value="Winged helix-like DNA-binding domain superfamily/Winged helix DNA-binding domain"/>
    <property type="match status" value="1"/>
</dbReference>
<evidence type="ECO:0000313" key="6">
    <source>
        <dbReference type="EMBL" id="TVT17713.1"/>
    </source>
</evidence>
<dbReference type="EMBL" id="VJWX01000713">
    <property type="protein sequence ID" value="TVT17713.1"/>
    <property type="molecule type" value="Genomic_DNA"/>
</dbReference>
<dbReference type="Pfam" id="PF00126">
    <property type="entry name" value="HTH_1"/>
    <property type="match status" value="1"/>
</dbReference>
<dbReference type="InterPro" id="IPR036388">
    <property type="entry name" value="WH-like_DNA-bd_sf"/>
</dbReference>
<name>A0A558A0C3_9PSEU</name>
<sequence>MPHKNGDGSGVLDLMLLRTFLAVHRAGSFTAAARLLGLSQPAVTGQIRALEEQLGRPLFERLPRGVAATTVADELAAEIAVPLDRLAAVAGRGRAADGAADDDVLPEPVHLGGPAELLGVRVLPALAPLVAGGLRLRVTPGLADDLLEGLRAGQFDLVVSAIRPRGRSILATPLMDEEFVLVAAPTWAARLGALSARDPGPLRTVPLITYAEDLPIARRYWRHVFGTRLDTQAAVVVPDLRAVRAAVAAGAGFSVLPRYLCDDDLVSGTLVTLLEPEDPPLNTGFLAQRAGARASAQVLLVRDHLLQQAKSW</sequence>
<evidence type="ECO:0000256" key="2">
    <source>
        <dbReference type="ARBA" id="ARBA00023015"/>
    </source>
</evidence>
<dbReference type="PANTHER" id="PTHR30126:SF39">
    <property type="entry name" value="HTH-TYPE TRANSCRIPTIONAL REGULATOR CYSL"/>
    <property type="match status" value="1"/>
</dbReference>
<dbReference type="Pfam" id="PF03466">
    <property type="entry name" value="LysR_substrate"/>
    <property type="match status" value="1"/>
</dbReference>
<evidence type="ECO:0000256" key="1">
    <source>
        <dbReference type="ARBA" id="ARBA00009437"/>
    </source>
</evidence>
<dbReference type="OrthoDB" id="8417889at2"/>
<reference evidence="6 7" key="1">
    <citation type="submission" date="2019-07" db="EMBL/GenBank/DDBJ databases">
        <authorList>
            <person name="Duangmal K."/>
            <person name="Teo W.F.A."/>
        </authorList>
    </citation>
    <scope>NUCLEOTIDE SEQUENCE [LARGE SCALE GENOMIC DNA]</scope>
    <source>
        <strain evidence="6 7">TBRC 6029</strain>
    </source>
</reference>
<dbReference type="AlphaFoldDB" id="A0A558A0C3"/>
<dbReference type="InterPro" id="IPR005119">
    <property type="entry name" value="LysR_subst-bd"/>
</dbReference>
<evidence type="ECO:0000259" key="5">
    <source>
        <dbReference type="PROSITE" id="PS50931"/>
    </source>
</evidence>
<dbReference type="GO" id="GO:0000976">
    <property type="term" value="F:transcription cis-regulatory region binding"/>
    <property type="evidence" value="ECO:0007669"/>
    <property type="project" value="TreeGrafter"/>
</dbReference>
<keyword evidence="4" id="KW-0804">Transcription</keyword>
<protein>
    <submittedName>
        <fullName evidence="6">LysR family transcriptional regulator</fullName>
    </submittedName>
</protein>
<gene>
    <name evidence="6" type="ORF">FNH05_35905</name>
</gene>
<dbReference type="PROSITE" id="PS50931">
    <property type="entry name" value="HTH_LYSR"/>
    <property type="match status" value="1"/>
</dbReference>
<evidence type="ECO:0000313" key="7">
    <source>
        <dbReference type="Proteomes" id="UP000320011"/>
    </source>
</evidence>
<dbReference type="RefSeq" id="WP_144593290.1">
    <property type="nucleotide sequence ID" value="NZ_VJWX01000713.1"/>
</dbReference>
<dbReference type="PANTHER" id="PTHR30126">
    <property type="entry name" value="HTH-TYPE TRANSCRIPTIONAL REGULATOR"/>
    <property type="match status" value="1"/>
</dbReference>
<dbReference type="SUPFAM" id="SSF46785">
    <property type="entry name" value="Winged helix' DNA-binding domain"/>
    <property type="match status" value="1"/>
</dbReference>
<dbReference type="PRINTS" id="PR00039">
    <property type="entry name" value="HTHLYSR"/>
</dbReference>
<proteinExistence type="inferred from homology"/>
<feature type="domain" description="HTH lysR-type" evidence="5">
    <location>
        <begin position="12"/>
        <end position="69"/>
    </location>
</feature>
<organism evidence="6 7">
    <name type="scientific">Amycolatopsis rhizosphaerae</name>
    <dbReference type="NCBI Taxonomy" id="2053003"/>
    <lineage>
        <taxon>Bacteria</taxon>
        <taxon>Bacillati</taxon>
        <taxon>Actinomycetota</taxon>
        <taxon>Actinomycetes</taxon>
        <taxon>Pseudonocardiales</taxon>
        <taxon>Pseudonocardiaceae</taxon>
        <taxon>Amycolatopsis</taxon>
    </lineage>
</organism>
<dbReference type="SUPFAM" id="SSF53850">
    <property type="entry name" value="Periplasmic binding protein-like II"/>
    <property type="match status" value="1"/>
</dbReference>
<comment type="caution">
    <text evidence="6">The sequence shown here is derived from an EMBL/GenBank/DDBJ whole genome shotgun (WGS) entry which is preliminary data.</text>
</comment>
<dbReference type="InterPro" id="IPR036390">
    <property type="entry name" value="WH_DNA-bd_sf"/>
</dbReference>
<dbReference type="Gene3D" id="3.40.190.10">
    <property type="entry name" value="Periplasmic binding protein-like II"/>
    <property type="match status" value="2"/>
</dbReference>
<dbReference type="Proteomes" id="UP000320011">
    <property type="component" value="Unassembled WGS sequence"/>
</dbReference>
<keyword evidence="2" id="KW-0805">Transcription regulation</keyword>
<evidence type="ECO:0000256" key="4">
    <source>
        <dbReference type="ARBA" id="ARBA00023163"/>
    </source>
</evidence>
<dbReference type="CDD" id="cd05466">
    <property type="entry name" value="PBP2_LTTR_substrate"/>
    <property type="match status" value="1"/>
</dbReference>
<dbReference type="GO" id="GO:0003700">
    <property type="term" value="F:DNA-binding transcription factor activity"/>
    <property type="evidence" value="ECO:0007669"/>
    <property type="project" value="InterPro"/>
</dbReference>